<evidence type="ECO:0000313" key="2">
    <source>
        <dbReference type="Proteomes" id="UP000822993"/>
    </source>
</evidence>
<comment type="caution">
    <text evidence="1">The sequence shown here is derived from an EMBL/GenBank/DDBJ whole genome shotgun (WGS) entry which is preliminary data.</text>
</comment>
<dbReference type="AlphaFoldDB" id="A0A9D5YZH2"/>
<dbReference type="EMBL" id="JACSPN010000016">
    <property type="protein sequence ID" value="MBE7701200.1"/>
    <property type="molecule type" value="Genomic_DNA"/>
</dbReference>
<keyword evidence="2" id="KW-1185">Reference proteome</keyword>
<proteinExistence type="predicted"/>
<sequence>MPTDLPPSSVLLDAAATWAASVGSGPEVALVEEWVWPHGQSRVARVRTGSGDVVVKWERSARNVEREVEALRRWVPALGDDAGQLLAADVAAHVLVLTHVAPT</sequence>
<accession>A0A9D5YZH2</accession>
<reference evidence="1 2" key="1">
    <citation type="submission" date="2020-08" db="EMBL/GenBank/DDBJ databases">
        <title>A Genomic Blueprint of the Chicken Gut Microbiome.</title>
        <authorList>
            <person name="Gilroy R."/>
            <person name="Ravi A."/>
            <person name="Getino M."/>
            <person name="Pursley I."/>
            <person name="Horton D.L."/>
            <person name="Alikhan N.-F."/>
            <person name="Baker D."/>
            <person name="Gharbi K."/>
            <person name="Hall N."/>
            <person name="Watson M."/>
            <person name="Adriaenssens E.M."/>
            <person name="Foster-Nyarko E."/>
            <person name="Jarju S."/>
            <person name="Secka A."/>
            <person name="Antonio M."/>
            <person name="Oren A."/>
            <person name="Chaudhuri R."/>
            <person name="La Ragione R.M."/>
            <person name="Hildebrand F."/>
            <person name="Pallen M.J."/>
        </authorList>
    </citation>
    <scope>NUCLEOTIDE SEQUENCE [LARGE SCALE GENOMIC DNA]</scope>
    <source>
        <strain evidence="1 2">Sa1BUA8</strain>
    </source>
</reference>
<evidence type="ECO:0000313" key="1">
    <source>
        <dbReference type="EMBL" id="MBE7701200.1"/>
    </source>
</evidence>
<dbReference type="Proteomes" id="UP000822993">
    <property type="component" value="Unassembled WGS sequence"/>
</dbReference>
<gene>
    <name evidence="1" type="ORF">H9623_12925</name>
</gene>
<organism evidence="1 2">
    <name type="scientific">Oerskovia douganii</name>
    <dbReference type="NCBI Taxonomy" id="2762210"/>
    <lineage>
        <taxon>Bacteria</taxon>
        <taxon>Bacillati</taxon>
        <taxon>Actinomycetota</taxon>
        <taxon>Actinomycetes</taxon>
        <taxon>Micrococcales</taxon>
        <taxon>Cellulomonadaceae</taxon>
        <taxon>Oerskovia</taxon>
    </lineage>
</organism>
<name>A0A9D5YZH2_9CELL</name>
<protein>
    <submittedName>
        <fullName evidence="1">Uncharacterized protein</fullName>
    </submittedName>
</protein>
<dbReference type="RefSeq" id="WP_193720450.1">
    <property type="nucleotide sequence ID" value="NZ_JACSPN010000016.1"/>
</dbReference>